<sequence>MGFNTVSIFMVPVLMWLIDKPFFFKGIEYSILKQQMRNEGLISILFNASVGTSVIYQMAGVIISGGFLIYIIVSELYIIAVINVAKGSEIQPFWMLVLRKTCGSTKNGTLHILFGLLILIICFTMITGILPNVLKLI</sequence>
<dbReference type="Proteomes" id="UP000199701">
    <property type="component" value="Unassembled WGS sequence"/>
</dbReference>
<name>A0A1I0M4B3_9FIRM</name>
<reference evidence="2 3" key="1">
    <citation type="submission" date="2016-10" db="EMBL/GenBank/DDBJ databases">
        <authorList>
            <person name="de Groot N.N."/>
        </authorList>
    </citation>
    <scope>NUCLEOTIDE SEQUENCE [LARGE SCALE GENOMIC DNA]</scope>
    <source>
        <strain evidence="2 3">DSM 9179</strain>
    </source>
</reference>
<dbReference type="AlphaFoldDB" id="A0A1I0M4B3"/>
<keyword evidence="1" id="KW-0812">Transmembrane</keyword>
<feature type="transmembrane region" description="Helical" evidence="1">
    <location>
        <begin position="6"/>
        <end position="23"/>
    </location>
</feature>
<evidence type="ECO:0000313" key="2">
    <source>
        <dbReference type="EMBL" id="SEV83183.1"/>
    </source>
</evidence>
<keyword evidence="3" id="KW-1185">Reference proteome</keyword>
<accession>A0A1I0M4B3</accession>
<feature type="transmembrane region" description="Helical" evidence="1">
    <location>
        <begin position="110"/>
        <end position="130"/>
    </location>
</feature>
<feature type="transmembrane region" description="Helical" evidence="1">
    <location>
        <begin position="44"/>
        <end position="71"/>
    </location>
</feature>
<keyword evidence="1" id="KW-1133">Transmembrane helix</keyword>
<keyword evidence="1" id="KW-0472">Membrane</keyword>
<dbReference type="EMBL" id="FOJI01000001">
    <property type="protein sequence ID" value="SEV83183.1"/>
    <property type="molecule type" value="Genomic_DNA"/>
</dbReference>
<protein>
    <submittedName>
        <fullName evidence="2">Uncharacterized protein</fullName>
    </submittedName>
</protein>
<evidence type="ECO:0000256" key="1">
    <source>
        <dbReference type="SAM" id="Phobius"/>
    </source>
</evidence>
<organism evidence="2 3">
    <name type="scientific">[Clostridium] fimetarium</name>
    <dbReference type="NCBI Taxonomy" id="99656"/>
    <lineage>
        <taxon>Bacteria</taxon>
        <taxon>Bacillati</taxon>
        <taxon>Bacillota</taxon>
        <taxon>Clostridia</taxon>
        <taxon>Lachnospirales</taxon>
        <taxon>Lachnospiraceae</taxon>
    </lineage>
</organism>
<proteinExistence type="predicted"/>
<gene>
    <name evidence="2" type="ORF">SAMN05421659_101175</name>
</gene>
<evidence type="ECO:0000313" key="3">
    <source>
        <dbReference type="Proteomes" id="UP000199701"/>
    </source>
</evidence>